<accession>A0ABS2TGH9</accession>
<dbReference type="EMBL" id="JAFFJS010000001">
    <property type="protein sequence ID" value="MBM9432389.1"/>
    <property type="molecule type" value="Genomic_DNA"/>
</dbReference>
<proteinExistence type="predicted"/>
<keyword evidence="3" id="KW-1185">Reference proteome</keyword>
<feature type="chain" id="PRO_5046699228" description="Lipoprotein" evidence="1">
    <location>
        <begin position="25"/>
        <end position="155"/>
    </location>
</feature>
<dbReference type="PROSITE" id="PS51257">
    <property type="entry name" value="PROKAR_LIPOPROTEIN"/>
    <property type="match status" value="1"/>
</dbReference>
<keyword evidence="1" id="KW-0732">Signal</keyword>
<dbReference type="Proteomes" id="UP000705983">
    <property type="component" value="Unassembled WGS sequence"/>
</dbReference>
<organism evidence="2 3">
    <name type="scientific">Flaviflexus equikiangi</name>
    <dbReference type="NCBI Taxonomy" id="2758573"/>
    <lineage>
        <taxon>Bacteria</taxon>
        <taxon>Bacillati</taxon>
        <taxon>Actinomycetota</taxon>
        <taxon>Actinomycetes</taxon>
        <taxon>Actinomycetales</taxon>
        <taxon>Actinomycetaceae</taxon>
        <taxon>Flaviflexus</taxon>
    </lineage>
</organism>
<evidence type="ECO:0000313" key="2">
    <source>
        <dbReference type="EMBL" id="MBM9432389.1"/>
    </source>
</evidence>
<sequence>MKLLRLTAAGALLVLASCSTTTEAITQKPYAPSDGIRVHLDSDVVFENLMILSDGSGEGILYGSINNRGGDDVRAEIVSDALDESFAVDAGSSINLGTLADIEDGNLVTVRGDFVPGTNVRSTVSAGGAESAAAIPVISACSPDYVDAFPDADCD</sequence>
<comment type="caution">
    <text evidence="2">The sequence shown here is derived from an EMBL/GenBank/DDBJ whole genome shotgun (WGS) entry which is preliminary data.</text>
</comment>
<reference evidence="3" key="1">
    <citation type="submission" date="2021-02" db="EMBL/GenBank/DDBJ databases">
        <title>Leucobacter sp. CX169.</title>
        <authorList>
            <person name="Cheng Y."/>
        </authorList>
    </citation>
    <scope>NUCLEOTIDE SEQUENCE [LARGE SCALE GENOMIC DNA]</scope>
    <source>
        <strain evidence="3">JY899</strain>
    </source>
</reference>
<evidence type="ECO:0000256" key="1">
    <source>
        <dbReference type="SAM" id="SignalP"/>
    </source>
</evidence>
<name>A0ABS2TGH9_9ACTO</name>
<protein>
    <recommendedName>
        <fullName evidence="4">Lipoprotein</fullName>
    </recommendedName>
</protein>
<dbReference type="RefSeq" id="WP_187995957.1">
    <property type="nucleotide sequence ID" value="NZ_JACEXG010000001.1"/>
</dbReference>
<gene>
    <name evidence="2" type="ORF">JVW63_01505</name>
</gene>
<evidence type="ECO:0008006" key="4">
    <source>
        <dbReference type="Google" id="ProtNLM"/>
    </source>
</evidence>
<feature type="signal peptide" evidence="1">
    <location>
        <begin position="1"/>
        <end position="24"/>
    </location>
</feature>
<evidence type="ECO:0000313" key="3">
    <source>
        <dbReference type="Proteomes" id="UP000705983"/>
    </source>
</evidence>